<name>A0ABT9QLT6_9ACTN</name>
<reference evidence="1 2" key="1">
    <citation type="submission" date="2023-07" db="EMBL/GenBank/DDBJ databases">
        <title>Sequencing the genomes of 1000 actinobacteria strains.</title>
        <authorList>
            <person name="Klenk H.-P."/>
        </authorList>
    </citation>
    <scope>NUCLEOTIDE SEQUENCE [LARGE SCALE GENOMIC DNA]</scope>
    <source>
        <strain evidence="1 2">DSM 46740</strain>
    </source>
</reference>
<dbReference type="EMBL" id="JAUSQU010000001">
    <property type="protein sequence ID" value="MDP9847687.1"/>
    <property type="molecule type" value="Genomic_DNA"/>
</dbReference>
<evidence type="ECO:0000313" key="1">
    <source>
        <dbReference type="EMBL" id="MDP9847687.1"/>
    </source>
</evidence>
<dbReference type="Proteomes" id="UP001225356">
    <property type="component" value="Unassembled WGS sequence"/>
</dbReference>
<accession>A0ABT9QLT6</accession>
<protein>
    <submittedName>
        <fullName evidence="1">Uncharacterized protein</fullName>
    </submittedName>
</protein>
<sequence>MDAVAMLEWLLERDVSALLRVDAERQGVRP</sequence>
<proteinExistence type="predicted"/>
<comment type="caution">
    <text evidence="1">The sequence shown here is derived from an EMBL/GenBank/DDBJ whole genome shotgun (WGS) entry which is preliminary data.</text>
</comment>
<gene>
    <name evidence="1" type="ORF">J2853_006898</name>
</gene>
<keyword evidence="2" id="KW-1185">Reference proteome</keyword>
<evidence type="ECO:0000313" key="2">
    <source>
        <dbReference type="Proteomes" id="UP001225356"/>
    </source>
</evidence>
<organism evidence="1 2">
    <name type="scientific">Streptosporangium lutulentum</name>
    <dbReference type="NCBI Taxonomy" id="1461250"/>
    <lineage>
        <taxon>Bacteria</taxon>
        <taxon>Bacillati</taxon>
        <taxon>Actinomycetota</taxon>
        <taxon>Actinomycetes</taxon>
        <taxon>Streptosporangiales</taxon>
        <taxon>Streptosporangiaceae</taxon>
        <taxon>Streptosporangium</taxon>
    </lineage>
</organism>